<dbReference type="GO" id="GO:0003735">
    <property type="term" value="F:structural constituent of ribosome"/>
    <property type="evidence" value="ECO:0007669"/>
    <property type="project" value="InterPro"/>
</dbReference>
<gene>
    <name evidence="5" type="primary">rpmG</name>
    <name evidence="6" type="ORF">A2427_01005</name>
</gene>
<name>A0A1G2EM51_9BACT</name>
<dbReference type="Pfam" id="PF00471">
    <property type="entry name" value="Ribosomal_L33"/>
    <property type="match status" value="1"/>
</dbReference>
<dbReference type="GO" id="GO:0005737">
    <property type="term" value="C:cytoplasm"/>
    <property type="evidence" value="ECO:0007669"/>
    <property type="project" value="UniProtKB-ARBA"/>
</dbReference>
<dbReference type="InterPro" id="IPR038584">
    <property type="entry name" value="Ribosomal_bL33_sf"/>
</dbReference>
<dbReference type="NCBIfam" id="TIGR01023">
    <property type="entry name" value="rpmG_bact"/>
    <property type="match status" value="1"/>
</dbReference>
<protein>
    <recommendedName>
        <fullName evidence="4 5">Large ribosomal subunit protein bL33</fullName>
    </recommendedName>
</protein>
<evidence type="ECO:0000256" key="4">
    <source>
        <dbReference type="ARBA" id="ARBA00035176"/>
    </source>
</evidence>
<dbReference type="Gene3D" id="2.20.28.120">
    <property type="entry name" value="Ribosomal protein L33"/>
    <property type="match status" value="1"/>
</dbReference>
<sequence length="56" mass="6761">MAKKKKPFTKMQCKECKEINYFTNRSKGLDEEKKKLELKKFCNTCRKHTPHKEAKK</sequence>
<dbReference type="AlphaFoldDB" id="A0A1G2EM51"/>
<dbReference type="GO" id="GO:1990904">
    <property type="term" value="C:ribonucleoprotein complex"/>
    <property type="evidence" value="ECO:0007669"/>
    <property type="project" value="UniProtKB-KW"/>
</dbReference>
<evidence type="ECO:0000256" key="3">
    <source>
        <dbReference type="ARBA" id="ARBA00023274"/>
    </source>
</evidence>
<dbReference type="Proteomes" id="UP000176326">
    <property type="component" value="Unassembled WGS sequence"/>
</dbReference>
<evidence type="ECO:0000256" key="2">
    <source>
        <dbReference type="ARBA" id="ARBA00022980"/>
    </source>
</evidence>
<evidence type="ECO:0000256" key="1">
    <source>
        <dbReference type="ARBA" id="ARBA00007596"/>
    </source>
</evidence>
<proteinExistence type="inferred from homology"/>
<comment type="similarity">
    <text evidence="1 5">Belongs to the bacterial ribosomal protein bL33 family.</text>
</comment>
<keyword evidence="3 5" id="KW-0687">Ribonucleoprotein</keyword>
<evidence type="ECO:0000256" key="5">
    <source>
        <dbReference type="HAMAP-Rule" id="MF_00294"/>
    </source>
</evidence>
<dbReference type="InterPro" id="IPR001705">
    <property type="entry name" value="Ribosomal_bL33"/>
</dbReference>
<dbReference type="InterPro" id="IPR011332">
    <property type="entry name" value="Ribosomal_zn-bd"/>
</dbReference>
<evidence type="ECO:0000313" key="6">
    <source>
        <dbReference type="EMBL" id="OGZ26866.1"/>
    </source>
</evidence>
<reference evidence="6 7" key="1">
    <citation type="journal article" date="2016" name="Nat. Commun.">
        <title>Thousands of microbial genomes shed light on interconnected biogeochemical processes in an aquifer system.</title>
        <authorList>
            <person name="Anantharaman K."/>
            <person name="Brown C.T."/>
            <person name="Hug L.A."/>
            <person name="Sharon I."/>
            <person name="Castelle C.J."/>
            <person name="Probst A.J."/>
            <person name="Thomas B.C."/>
            <person name="Singh A."/>
            <person name="Wilkins M.J."/>
            <person name="Karaoz U."/>
            <person name="Brodie E.L."/>
            <person name="Williams K.H."/>
            <person name="Hubbard S.S."/>
            <person name="Banfield J.F."/>
        </authorList>
    </citation>
    <scope>NUCLEOTIDE SEQUENCE [LARGE SCALE GENOMIC DNA]</scope>
</reference>
<dbReference type="HAMAP" id="MF_00294">
    <property type="entry name" value="Ribosomal_bL33"/>
    <property type="match status" value="1"/>
</dbReference>
<accession>A0A1G2EM51</accession>
<keyword evidence="2 5" id="KW-0689">Ribosomal protein</keyword>
<dbReference type="NCBIfam" id="NF001764">
    <property type="entry name" value="PRK00504.1"/>
    <property type="match status" value="1"/>
</dbReference>
<comment type="caution">
    <text evidence="6">The sequence shown here is derived from an EMBL/GenBank/DDBJ whole genome shotgun (WGS) entry which is preliminary data.</text>
</comment>
<dbReference type="EMBL" id="MHMN01000054">
    <property type="protein sequence ID" value="OGZ26866.1"/>
    <property type="molecule type" value="Genomic_DNA"/>
</dbReference>
<evidence type="ECO:0000313" key="7">
    <source>
        <dbReference type="Proteomes" id="UP000176326"/>
    </source>
</evidence>
<dbReference type="GO" id="GO:0006412">
    <property type="term" value="P:translation"/>
    <property type="evidence" value="ECO:0007669"/>
    <property type="project" value="UniProtKB-UniRule"/>
</dbReference>
<organism evidence="6 7">
    <name type="scientific">Candidatus Nealsonbacteria bacterium RIFOXYC1_FULL_40_7</name>
    <dbReference type="NCBI Taxonomy" id="1801678"/>
    <lineage>
        <taxon>Bacteria</taxon>
        <taxon>Candidatus Nealsoniibacteriota</taxon>
    </lineage>
</organism>
<dbReference type="GO" id="GO:0005840">
    <property type="term" value="C:ribosome"/>
    <property type="evidence" value="ECO:0007669"/>
    <property type="project" value="UniProtKB-KW"/>
</dbReference>
<dbReference type="SUPFAM" id="SSF57829">
    <property type="entry name" value="Zn-binding ribosomal proteins"/>
    <property type="match status" value="1"/>
</dbReference>